<keyword evidence="3 10" id="KW-0808">Transferase</keyword>
<evidence type="ECO:0000256" key="1">
    <source>
        <dbReference type="ARBA" id="ARBA00010203"/>
    </source>
</evidence>
<dbReference type="InterPro" id="IPR001091">
    <property type="entry name" value="RM_Methyltransferase"/>
</dbReference>
<reference evidence="11" key="1">
    <citation type="submission" date="2017-09" db="EMBL/GenBank/DDBJ databases">
        <title>Depth-based differentiation of microbial function through sediment-hosted aquifers and enrichment of novel symbionts in the deep terrestrial subsurface.</title>
        <authorList>
            <person name="Probst A.J."/>
            <person name="Ladd B."/>
            <person name="Jarett J.K."/>
            <person name="Geller-Mcgrath D.E."/>
            <person name="Sieber C.M.K."/>
            <person name="Emerson J.B."/>
            <person name="Anantharaman K."/>
            <person name="Thomas B.C."/>
            <person name="Malmstrom R."/>
            <person name="Stieglmeier M."/>
            <person name="Klingl A."/>
            <person name="Woyke T."/>
            <person name="Ryan C.M."/>
            <person name="Banfield J.F."/>
        </authorList>
    </citation>
    <scope>NUCLEOTIDE SEQUENCE [LARGE SCALE GENOMIC DNA]</scope>
</reference>
<keyword evidence="4" id="KW-0949">S-adenosyl-L-methionine</keyword>
<dbReference type="Proteomes" id="UP000229371">
    <property type="component" value="Unassembled WGS sequence"/>
</dbReference>
<dbReference type="GO" id="GO:0015667">
    <property type="term" value="F:site-specific DNA-methyltransferase (cytosine-N4-specific) activity"/>
    <property type="evidence" value="ECO:0007669"/>
    <property type="project" value="UniProtKB-EC"/>
</dbReference>
<accession>A0A2M7RNN8</accession>
<dbReference type="GO" id="GO:0032259">
    <property type="term" value="P:methylation"/>
    <property type="evidence" value="ECO:0007669"/>
    <property type="project" value="UniProtKB-KW"/>
</dbReference>
<evidence type="ECO:0000256" key="4">
    <source>
        <dbReference type="ARBA" id="ARBA00022691"/>
    </source>
</evidence>
<evidence type="ECO:0000256" key="7">
    <source>
        <dbReference type="ARBA" id="ARBA00049120"/>
    </source>
</evidence>
<protein>
    <recommendedName>
        <fullName evidence="8">Methyltransferase</fullName>
        <ecNumber evidence="8">2.1.1.-</ecNumber>
    </recommendedName>
</protein>
<dbReference type="AlphaFoldDB" id="A0A2M7RNN8"/>
<proteinExistence type="inferred from homology"/>
<dbReference type="PROSITE" id="PS00093">
    <property type="entry name" value="N4_MTASE"/>
    <property type="match status" value="1"/>
</dbReference>
<comment type="catalytic activity">
    <reaction evidence="7">
        <text>a 2'-deoxycytidine in DNA + S-adenosyl-L-methionine = an N(4)-methyl-2'-deoxycytidine in DNA + S-adenosyl-L-homocysteine + H(+)</text>
        <dbReference type="Rhea" id="RHEA:16857"/>
        <dbReference type="Rhea" id="RHEA-COMP:11369"/>
        <dbReference type="Rhea" id="RHEA-COMP:13674"/>
        <dbReference type="ChEBI" id="CHEBI:15378"/>
        <dbReference type="ChEBI" id="CHEBI:57856"/>
        <dbReference type="ChEBI" id="CHEBI:59789"/>
        <dbReference type="ChEBI" id="CHEBI:85452"/>
        <dbReference type="ChEBI" id="CHEBI:137933"/>
        <dbReference type="EC" id="2.1.1.113"/>
    </reaction>
</comment>
<dbReference type="GO" id="GO:0008170">
    <property type="term" value="F:N-methyltransferase activity"/>
    <property type="evidence" value="ECO:0007669"/>
    <property type="project" value="InterPro"/>
</dbReference>
<keyword evidence="6" id="KW-0238">DNA-binding</keyword>
<dbReference type="Gene3D" id="3.40.50.150">
    <property type="entry name" value="Vaccinia Virus protein VP39"/>
    <property type="match status" value="1"/>
</dbReference>
<name>A0A2M7RNN8_9BACT</name>
<dbReference type="GO" id="GO:0009307">
    <property type="term" value="P:DNA restriction-modification system"/>
    <property type="evidence" value="ECO:0007669"/>
    <property type="project" value="UniProtKB-KW"/>
</dbReference>
<feature type="domain" description="DNA methylase N-4/N-6" evidence="9">
    <location>
        <begin position="45"/>
        <end position="268"/>
    </location>
</feature>
<dbReference type="EC" id="2.1.1.-" evidence="8"/>
<evidence type="ECO:0000256" key="5">
    <source>
        <dbReference type="ARBA" id="ARBA00022747"/>
    </source>
</evidence>
<comment type="caution">
    <text evidence="10">The sequence shown here is derived from an EMBL/GenBank/DDBJ whole genome shotgun (WGS) entry which is preliminary data.</text>
</comment>
<dbReference type="EMBL" id="PFMI01000019">
    <property type="protein sequence ID" value="PIZ01100.1"/>
    <property type="molecule type" value="Genomic_DNA"/>
</dbReference>
<comment type="similarity">
    <text evidence="1">Belongs to the N(4)/N(6)-methyltransferase family. N(4) subfamily.</text>
</comment>
<keyword evidence="2 10" id="KW-0489">Methyltransferase</keyword>
<evidence type="ECO:0000313" key="11">
    <source>
        <dbReference type="Proteomes" id="UP000229371"/>
    </source>
</evidence>
<dbReference type="Pfam" id="PF01555">
    <property type="entry name" value="N6_N4_Mtase"/>
    <property type="match status" value="1"/>
</dbReference>
<sequence length="317" mass="35824">MMNLSLLPDMLKKGDIVSKYNKSARATLYLGDRLELLSQIPKSSVRLIVTSPPYNMGKSYEKKTSLDEYLEEQEKTIKKCVEILAPDGSICWQVGNHVNSEIYPLDTILYPIFKKFGLHLRNRIIWHFGHGLHCAKRFSGRYETIVWFTKSDDYVFNLDPVRVPQKYPGKKSYKGENKGEYSGNPLGKNPSDVWEIPNVKSNHIEKTAHPCQFPIELVERLVLALTKEGDLVVDPYLGVGTAICAAVLHNRRGAGADIMKEYIDIAKERVEQAIDGSLKRRPLGKPVYNSNGNNSLERTPAEFLEARSSLFPISAQV</sequence>
<dbReference type="GO" id="GO:0003677">
    <property type="term" value="F:DNA binding"/>
    <property type="evidence" value="ECO:0007669"/>
    <property type="project" value="UniProtKB-KW"/>
</dbReference>
<dbReference type="InterPro" id="IPR002941">
    <property type="entry name" value="DNA_methylase_N4/N6"/>
</dbReference>
<dbReference type="PRINTS" id="PR00508">
    <property type="entry name" value="S21N4MTFRASE"/>
</dbReference>
<evidence type="ECO:0000256" key="2">
    <source>
        <dbReference type="ARBA" id="ARBA00022603"/>
    </source>
</evidence>
<dbReference type="SUPFAM" id="SSF53335">
    <property type="entry name" value="S-adenosyl-L-methionine-dependent methyltransferases"/>
    <property type="match status" value="1"/>
</dbReference>
<evidence type="ECO:0000259" key="9">
    <source>
        <dbReference type="Pfam" id="PF01555"/>
    </source>
</evidence>
<dbReference type="InterPro" id="IPR029063">
    <property type="entry name" value="SAM-dependent_MTases_sf"/>
</dbReference>
<gene>
    <name evidence="10" type="ORF">COY61_00680</name>
</gene>
<evidence type="ECO:0000256" key="6">
    <source>
        <dbReference type="ARBA" id="ARBA00023125"/>
    </source>
</evidence>
<keyword evidence="5" id="KW-0680">Restriction system</keyword>
<organism evidence="10 11">
    <name type="scientific">bacterium (Candidatus Gribaldobacteria) CG_4_10_14_0_8_um_filter_33_9</name>
    <dbReference type="NCBI Taxonomy" id="2014266"/>
    <lineage>
        <taxon>Bacteria</taxon>
        <taxon>Candidatus Gribaldobacteria</taxon>
    </lineage>
</organism>
<dbReference type="InterPro" id="IPR017985">
    <property type="entry name" value="MeTrfase_CN4_CS"/>
</dbReference>
<evidence type="ECO:0000313" key="10">
    <source>
        <dbReference type="EMBL" id="PIZ01100.1"/>
    </source>
</evidence>
<evidence type="ECO:0000256" key="3">
    <source>
        <dbReference type="ARBA" id="ARBA00022679"/>
    </source>
</evidence>
<evidence type="ECO:0000256" key="8">
    <source>
        <dbReference type="RuleBase" id="RU362026"/>
    </source>
</evidence>